<evidence type="ECO:0000256" key="1">
    <source>
        <dbReference type="SAM" id="MobiDB-lite"/>
    </source>
</evidence>
<reference evidence="2 3" key="1">
    <citation type="submission" date="2023-09" db="EMBL/GenBank/DDBJ databases">
        <authorList>
            <person name="Wang M."/>
        </authorList>
    </citation>
    <scope>NUCLEOTIDE SEQUENCE [LARGE SCALE GENOMIC DNA]</scope>
    <source>
        <strain evidence="2">GT-2023</strain>
        <tissue evidence="2">Liver</tissue>
    </source>
</reference>
<evidence type="ECO:0000313" key="2">
    <source>
        <dbReference type="EMBL" id="KAL1269164.1"/>
    </source>
</evidence>
<accession>A0ABR3MWZ5</accession>
<evidence type="ECO:0000313" key="3">
    <source>
        <dbReference type="Proteomes" id="UP001558613"/>
    </source>
</evidence>
<dbReference type="EMBL" id="JAYMGO010000008">
    <property type="protein sequence ID" value="KAL1269164.1"/>
    <property type="molecule type" value="Genomic_DNA"/>
</dbReference>
<proteinExistence type="predicted"/>
<organism evidence="2 3">
    <name type="scientific">Cirrhinus molitorella</name>
    <name type="common">mud carp</name>
    <dbReference type="NCBI Taxonomy" id="172907"/>
    <lineage>
        <taxon>Eukaryota</taxon>
        <taxon>Metazoa</taxon>
        <taxon>Chordata</taxon>
        <taxon>Craniata</taxon>
        <taxon>Vertebrata</taxon>
        <taxon>Euteleostomi</taxon>
        <taxon>Actinopterygii</taxon>
        <taxon>Neopterygii</taxon>
        <taxon>Teleostei</taxon>
        <taxon>Ostariophysi</taxon>
        <taxon>Cypriniformes</taxon>
        <taxon>Cyprinidae</taxon>
        <taxon>Labeoninae</taxon>
        <taxon>Labeonini</taxon>
        <taxon>Cirrhinus</taxon>
    </lineage>
</organism>
<keyword evidence="3" id="KW-1185">Reference proteome</keyword>
<dbReference type="Proteomes" id="UP001558613">
    <property type="component" value="Unassembled WGS sequence"/>
</dbReference>
<protein>
    <submittedName>
        <fullName evidence="2">Uncharacterized protein</fullName>
    </submittedName>
</protein>
<comment type="caution">
    <text evidence="2">The sequence shown here is derived from an EMBL/GenBank/DDBJ whole genome shotgun (WGS) entry which is preliminary data.</text>
</comment>
<sequence length="157" mass="17025">MRVNVSVMASSSYPSSPRGHQNNSCCLQLNPPTSLLSISSVYANNTVRMRFPFIQRAYRSISGIIFSCGCAGEDGDWVTPPAMPPPYTPLIQTAPSTSSTLGLVHRGFWNSQQASDWSTHSPTPSLLKVSPRLCGHHLQQRSSAHSLVEAVSDAIQL</sequence>
<name>A0ABR3MWZ5_9TELE</name>
<gene>
    <name evidence="2" type="ORF">QQF64_031453</name>
</gene>
<feature type="region of interest" description="Disordered" evidence="1">
    <location>
        <begin position="1"/>
        <end position="20"/>
    </location>
</feature>